<proteinExistence type="predicted"/>
<accession>A0ACB7WZY3</accession>
<dbReference type="Proteomes" id="UP000828048">
    <property type="component" value="Chromosome 2"/>
</dbReference>
<comment type="caution">
    <text evidence="1">The sequence shown here is derived from an EMBL/GenBank/DDBJ whole genome shotgun (WGS) entry which is preliminary data.</text>
</comment>
<evidence type="ECO:0000313" key="1">
    <source>
        <dbReference type="EMBL" id="KAH7833989.1"/>
    </source>
</evidence>
<reference evidence="1 2" key="1">
    <citation type="journal article" date="2021" name="Hortic Res">
        <title>High-quality reference genome and annotation aids understanding of berry development for evergreen blueberry (Vaccinium darrowii).</title>
        <authorList>
            <person name="Yu J."/>
            <person name="Hulse-Kemp A.M."/>
            <person name="Babiker E."/>
            <person name="Staton M."/>
        </authorList>
    </citation>
    <scope>NUCLEOTIDE SEQUENCE [LARGE SCALE GENOMIC DNA]</scope>
    <source>
        <strain evidence="2">cv. NJ 8807/NJ 8810</strain>
        <tissue evidence="1">Young leaf</tissue>
    </source>
</reference>
<dbReference type="EMBL" id="CM037152">
    <property type="protein sequence ID" value="KAH7833989.1"/>
    <property type="molecule type" value="Genomic_DNA"/>
</dbReference>
<protein>
    <submittedName>
        <fullName evidence="1">Uncharacterized protein</fullName>
    </submittedName>
</protein>
<gene>
    <name evidence="1" type="ORF">Vadar_011688</name>
</gene>
<organism evidence="1 2">
    <name type="scientific">Vaccinium darrowii</name>
    <dbReference type="NCBI Taxonomy" id="229202"/>
    <lineage>
        <taxon>Eukaryota</taxon>
        <taxon>Viridiplantae</taxon>
        <taxon>Streptophyta</taxon>
        <taxon>Embryophyta</taxon>
        <taxon>Tracheophyta</taxon>
        <taxon>Spermatophyta</taxon>
        <taxon>Magnoliopsida</taxon>
        <taxon>eudicotyledons</taxon>
        <taxon>Gunneridae</taxon>
        <taxon>Pentapetalae</taxon>
        <taxon>asterids</taxon>
        <taxon>Ericales</taxon>
        <taxon>Ericaceae</taxon>
        <taxon>Vaccinioideae</taxon>
        <taxon>Vaccinieae</taxon>
        <taxon>Vaccinium</taxon>
    </lineage>
</organism>
<name>A0ACB7WZY3_9ERIC</name>
<evidence type="ECO:0000313" key="2">
    <source>
        <dbReference type="Proteomes" id="UP000828048"/>
    </source>
</evidence>
<keyword evidence="2" id="KW-1185">Reference proteome</keyword>
<sequence>MSACVRLITIDQGYRPFVEACVDADEKGEALKYITKAIQGFKIDNSSSGEVVSWDPRPPNFAHCNDPNVVGLDKQIEDLVQRVRGEELHRVVSIIGMAGLGKTTLAKKVYNTVQQSFDCSAWIVVSQHPNRKELLRDIAGQVGLPENEMKHNVEANLYAFLCTRRYVITIDDIWDIKAWNALKPGLPIDSEKGSRIILGSRNKNVGKDIGGPDSVFELQPLDLQANRELFYKLIAHVSENITETLDPPQLENIGEQILER</sequence>